<dbReference type="InterPro" id="IPR005101">
    <property type="entry name" value="Cryptochr/Photolyase_FAD-bd"/>
</dbReference>
<name>A0A2V3PSM3_9BACT</name>
<keyword evidence="3 5" id="KW-0274">FAD</keyword>
<dbReference type="EMBL" id="QICL01000002">
    <property type="protein sequence ID" value="PXV68197.1"/>
    <property type="molecule type" value="Genomic_DNA"/>
</dbReference>
<comment type="caution">
    <text evidence="9">The sequence shown here is derived from an EMBL/GenBank/DDBJ whole genome shotgun (WGS) entry which is preliminary data.</text>
</comment>
<keyword evidence="4 7" id="KW-0157">Chromophore</keyword>
<dbReference type="RefSeq" id="WP_110309475.1">
    <property type="nucleotide sequence ID" value="NZ_QICL01000002.1"/>
</dbReference>
<dbReference type="PRINTS" id="PR00147">
    <property type="entry name" value="DNAPHOTLYASE"/>
</dbReference>
<comment type="similarity">
    <text evidence="7">Belongs to the DNA photolyase family.</text>
</comment>
<feature type="binding site" evidence="5">
    <location>
        <position position="254"/>
    </location>
    <ligand>
        <name>FAD</name>
        <dbReference type="ChEBI" id="CHEBI:57692"/>
    </ligand>
</feature>
<dbReference type="InterPro" id="IPR036134">
    <property type="entry name" value="Crypto/Photolyase_FAD-like_sf"/>
</dbReference>
<dbReference type="Gene3D" id="1.25.40.80">
    <property type="match status" value="1"/>
</dbReference>
<dbReference type="Gene3D" id="3.40.50.620">
    <property type="entry name" value="HUPs"/>
    <property type="match status" value="1"/>
</dbReference>
<dbReference type="Pfam" id="PF03441">
    <property type="entry name" value="FAD_binding_7"/>
    <property type="match status" value="1"/>
</dbReference>
<proteinExistence type="inferred from homology"/>
<feature type="binding site" evidence="5">
    <location>
        <begin position="257"/>
        <end position="264"/>
    </location>
    <ligand>
        <name>FAD</name>
        <dbReference type="ChEBI" id="CHEBI:57692"/>
    </ligand>
</feature>
<reference evidence="9 10" key="1">
    <citation type="submission" date="2018-03" db="EMBL/GenBank/DDBJ databases">
        <title>Genomic Encyclopedia of Archaeal and Bacterial Type Strains, Phase II (KMG-II): from individual species to whole genera.</title>
        <authorList>
            <person name="Goeker M."/>
        </authorList>
    </citation>
    <scope>NUCLEOTIDE SEQUENCE [LARGE SCALE GENOMIC DNA]</scope>
    <source>
        <strain evidence="9 10">DSM 100214</strain>
    </source>
</reference>
<feature type="site" description="Electron transfer via tryptophanyl radical" evidence="6">
    <location>
        <position position="289"/>
    </location>
</feature>
<keyword evidence="10" id="KW-1185">Reference proteome</keyword>
<protein>
    <submittedName>
        <fullName evidence="9">Deoxyribodipyrimidine photo-lyase</fullName>
    </submittedName>
</protein>
<dbReference type="GO" id="GO:0009416">
    <property type="term" value="P:response to light stimulus"/>
    <property type="evidence" value="ECO:0007669"/>
    <property type="project" value="TreeGrafter"/>
</dbReference>
<dbReference type="GO" id="GO:0006950">
    <property type="term" value="P:response to stress"/>
    <property type="evidence" value="ECO:0007669"/>
    <property type="project" value="UniProtKB-ARBA"/>
</dbReference>
<dbReference type="InterPro" id="IPR002081">
    <property type="entry name" value="Cryptochrome/DNA_photolyase_1"/>
</dbReference>
<keyword evidence="9" id="KW-0456">Lyase</keyword>
<accession>A0A2V3PSM3</accession>
<dbReference type="PROSITE" id="PS51645">
    <property type="entry name" value="PHR_CRY_ALPHA_BETA"/>
    <property type="match status" value="1"/>
</dbReference>
<evidence type="ECO:0000256" key="5">
    <source>
        <dbReference type="PIRSR" id="PIRSR602081-1"/>
    </source>
</evidence>
<dbReference type="SUPFAM" id="SSF52425">
    <property type="entry name" value="Cryptochrome/photolyase, N-terminal domain"/>
    <property type="match status" value="1"/>
</dbReference>
<evidence type="ECO:0000259" key="8">
    <source>
        <dbReference type="PROSITE" id="PS51645"/>
    </source>
</evidence>
<dbReference type="InterPro" id="IPR006050">
    <property type="entry name" value="DNA_photolyase_N"/>
</dbReference>
<comment type="cofactor">
    <cofactor evidence="1">
        <name>(6R)-5,10-methylene-5,6,7,8-tetrahydrofolate</name>
        <dbReference type="ChEBI" id="CHEBI:15636"/>
    </cofactor>
</comment>
<sequence length="436" mass="51703">MKEISIFWFRRDFSIDDNAGLFHALKQTQNVMPIFIFDPNILNMFEKPLNRQVQFIYDNILRLNDELQCHKSSILVSYDQPLNFFQNLASRYRIKAVYTNEDYELAAIKRDQEVEEYLKTKSILFYSFKNQVIFSKDDILKSDGRPYTIFTPYSRKWKETFKSEDSKMYDCKVLYNNLYRFESNEMPTLDDLGFSCTKLEYPQIDISDDLIRDYGKYRDFPALEATSHLGVHLRFGTCSIRKLVERAKSLGEVFLNELIWREFYQSITYHFPHIAKGLSFNKKYDNIIWRDNEDEFAAWCAGKTGYPIVDAGMRQLNATGFMHNRTRMITASFLVKHLLIDWRWGEAYFANKLLDFDFASNNGGWQWCAGSGCDASPYFRVFNPELQTKKFDRNMEYVKRWVPELGTNLYPKPLVDHDYARKRAIEIYKNALTVER</sequence>
<dbReference type="GO" id="GO:0003677">
    <property type="term" value="F:DNA binding"/>
    <property type="evidence" value="ECO:0007669"/>
    <property type="project" value="TreeGrafter"/>
</dbReference>
<dbReference type="PANTHER" id="PTHR11455:SF9">
    <property type="entry name" value="CRYPTOCHROME CIRCADIAN CLOCK 5 ISOFORM X1"/>
    <property type="match status" value="1"/>
</dbReference>
<dbReference type="PROSITE" id="PS00394">
    <property type="entry name" value="DNA_PHOTOLYASES_1_1"/>
    <property type="match status" value="1"/>
</dbReference>
<dbReference type="Proteomes" id="UP000247973">
    <property type="component" value="Unassembled WGS sequence"/>
</dbReference>
<dbReference type="AlphaFoldDB" id="A0A2V3PSM3"/>
<dbReference type="OrthoDB" id="9772484at2"/>
<evidence type="ECO:0000313" key="9">
    <source>
        <dbReference type="EMBL" id="PXV68197.1"/>
    </source>
</evidence>
<organism evidence="9 10">
    <name type="scientific">Dysgonomonas alginatilytica</name>
    <dbReference type="NCBI Taxonomy" id="1605892"/>
    <lineage>
        <taxon>Bacteria</taxon>
        <taxon>Pseudomonadati</taxon>
        <taxon>Bacteroidota</taxon>
        <taxon>Bacteroidia</taxon>
        <taxon>Bacteroidales</taxon>
        <taxon>Dysgonomonadaceae</taxon>
        <taxon>Dysgonomonas</taxon>
    </lineage>
</organism>
<evidence type="ECO:0000256" key="4">
    <source>
        <dbReference type="ARBA" id="ARBA00022991"/>
    </source>
</evidence>
<dbReference type="InterPro" id="IPR018394">
    <property type="entry name" value="DNA_photolyase_1_CS_C"/>
</dbReference>
<evidence type="ECO:0000256" key="7">
    <source>
        <dbReference type="RuleBase" id="RU004182"/>
    </source>
</evidence>
<evidence type="ECO:0000313" key="10">
    <source>
        <dbReference type="Proteomes" id="UP000247973"/>
    </source>
</evidence>
<evidence type="ECO:0000256" key="1">
    <source>
        <dbReference type="ARBA" id="ARBA00001932"/>
    </source>
</evidence>
<feature type="binding site" evidence="5">
    <location>
        <position position="214"/>
    </location>
    <ligand>
        <name>FAD</name>
        <dbReference type="ChEBI" id="CHEBI:57692"/>
    </ligand>
</feature>
<gene>
    <name evidence="9" type="ORF">CLV62_102229</name>
</gene>
<comment type="cofactor">
    <cofactor evidence="5">
        <name>FAD</name>
        <dbReference type="ChEBI" id="CHEBI:57692"/>
    </cofactor>
    <text evidence="5">Binds 1 FAD per subunit.</text>
</comment>
<feature type="domain" description="Photolyase/cryptochrome alpha/beta" evidence="8">
    <location>
        <begin position="3"/>
        <end position="133"/>
    </location>
</feature>
<evidence type="ECO:0000256" key="3">
    <source>
        <dbReference type="ARBA" id="ARBA00022827"/>
    </source>
</evidence>
<dbReference type="Pfam" id="PF00875">
    <property type="entry name" value="DNA_photolyase"/>
    <property type="match status" value="1"/>
</dbReference>
<dbReference type="InterPro" id="IPR036155">
    <property type="entry name" value="Crypto/Photolyase_N_sf"/>
</dbReference>
<feature type="binding site" evidence="5">
    <location>
        <begin position="355"/>
        <end position="357"/>
    </location>
    <ligand>
        <name>FAD</name>
        <dbReference type="ChEBI" id="CHEBI:57692"/>
    </ligand>
</feature>
<dbReference type="Gene3D" id="1.10.579.10">
    <property type="entry name" value="DNA Cyclobutane Dipyrimidine Photolyase, subunit A, domain 3"/>
    <property type="match status" value="1"/>
</dbReference>
<dbReference type="PANTHER" id="PTHR11455">
    <property type="entry name" value="CRYPTOCHROME"/>
    <property type="match status" value="1"/>
</dbReference>
<keyword evidence="2 5" id="KW-0285">Flavoprotein</keyword>
<evidence type="ECO:0000256" key="6">
    <source>
        <dbReference type="PIRSR" id="PIRSR602081-2"/>
    </source>
</evidence>
<feature type="site" description="Electron transfer via tryptophanyl radical" evidence="6">
    <location>
        <position position="365"/>
    </location>
</feature>
<dbReference type="PROSITE" id="PS00691">
    <property type="entry name" value="DNA_PHOTOLYASES_1_2"/>
    <property type="match status" value="1"/>
</dbReference>
<dbReference type="InterPro" id="IPR014729">
    <property type="entry name" value="Rossmann-like_a/b/a_fold"/>
</dbReference>
<evidence type="ECO:0000256" key="2">
    <source>
        <dbReference type="ARBA" id="ARBA00022630"/>
    </source>
</evidence>
<dbReference type="GO" id="GO:0071949">
    <property type="term" value="F:FAD binding"/>
    <property type="evidence" value="ECO:0007669"/>
    <property type="project" value="TreeGrafter"/>
</dbReference>
<feature type="site" description="Electron transfer via tryptophanyl radical" evidence="6">
    <location>
        <position position="342"/>
    </location>
</feature>
<dbReference type="GO" id="GO:0003904">
    <property type="term" value="F:deoxyribodipyrimidine photo-lyase activity"/>
    <property type="evidence" value="ECO:0007669"/>
    <property type="project" value="TreeGrafter"/>
</dbReference>
<dbReference type="SUPFAM" id="SSF48173">
    <property type="entry name" value="Cryptochrome/photolyase FAD-binding domain"/>
    <property type="match status" value="1"/>
</dbReference>
<dbReference type="GO" id="GO:0006139">
    <property type="term" value="P:nucleobase-containing compound metabolic process"/>
    <property type="evidence" value="ECO:0007669"/>
    <property type="project" value="UniProtKB-ARBA"/>
</dbReference>